<accession>A0A5E7T0J7</accession>
<organism evidence="1 2">
    <name type="scientific">Pseudomonas fluorescens</name>
    <dbReference type="NCBI Taxonomy" id="294"/>
    <lineage>
        <taxon>Bacteria</taxon>
        <taxon>Pseudomonadati</taxon>
        <taxon>Pseudomonadota</taxon>
        <taxon>Gammaproteobacteria</taxon>
        <taxon>Pseudomonadales</taxon>
        <taxon>Pseudomonadaceae</taxon>
        <taxon>Pseudomonas</taxon>
    </lineage>
</organism>
<sequence length="240" mass="26797">MYDYAVRFEKDDAPGLAVFCRDLPQLNSYGDDKEHAIRESISAVYTTLSLYVDQRWEIPEATPPKDDEYVVPLPAVTVAKIALWNEMIKQGMRKADLCRALGVHQAQGDRLVNFLHTSKMEQLEAALAALKTSIRVSPAEPGWIDLPYGGSLGGFYIDRLVDAYQEAGVTEMPIGKNREGLAKVKPYSLDYILRTRYARQPNTMQAVDAVLDQIVATGRFRRSSMTDPITGKPVESLTLV</sequence>
<dbReference type="Proteomes" id="UP000381378">
    <property type="component" value="Unassembled WGS sequence"/>
</dbReference>
<proteinExistence type="predicted"/>
<dbReference type="AlphaFoldDB" id="A0A5E7T0J7"/>
<name>A0A5E7T0J7_PSEFL</name>
<protein>
    <recommendedName>
        <fullName evidence="3">HicB-like antitoxin of toxin-antitoxin system domain-containing protein</fullName>
    </recommendedName>
</protein>
<dbReference type="SUPFAM" id="SSF143100">
    <property type="entry name" value="TTHA1013/TTHA0281-like"/>
    <property type="match status" value="1"/>
</dbReference>
<reference evidence="1 2" key="1">
    <citation type="submission" date="2019-09" db="EMBL/GenBank/DDBJ databases">
        <authorList>
            <person name="Chandra G."/>
            <person name="Truman W A."/>
        </authorList>
    </citation>
    <scope>NUCLEOTIDE SEQUENCE [LARGE SCALE GENOMIC DNA]</scope>
    <source>
        <strain evidence="1">PS928</strain>
    </source>
</reference>
<gene>
    <name evidence="1" type="ORF">PS928_01762</name>
</gene>
<evidence type="ECO:0008006" key="3">
    <source>
        <dbReference type="Google" id="ProtNLM"/>
    </source>
</evidence>
<dbReference type="RefSeq" id="WP_224790901.1">
    <property type="nucleotide sequence ID" value="NZ_CABVJF010000006.1"/>
</dbReference>
<evidence type="ECO:0000313" key="2">
    <source>
        <dbReference type="Proteomes" id="UP000381378"/>
    </source>
</evidence>
<evidence type="ECO:0000313" key="1">
    <source>
        <dbReference type="EMBL" id="VVP92306.1"/>
    </source>
</evidence>
<dbReference type="Gene3D" id="3.30.160.250">
    <property type="match status" value="1"/>
</dbReference>
<dbReference type="EMBL" id="CABVJF010000006">
    <property type="protein sequence ID" value="VVP92306.1"/>
    <property type="molecule type" value="Genomic_DNA"/>
</dbReference>
<dbReference type="InterPro" id="IPR035069">
    <property type="entry name" value="TTHA1013/TTHA0281-like"/>
</dbReference>